<feature type="compositionally biased region" description="Low complexity" evidence="2">
    <location>
        <begin position="532"/>
        <end position="559"/>
    </location>
</feature>
<feature type="compositionally biased region" description="Polar residues" evidence="2">
    <location>
        <begin position="356"/>
        <end position="382"/>
    </location>
</feature>
<feature type="compositionally biased region" description="Basic and acidic residues" evidence="2">
    <location>
        <begin position="831"/>
        <end position="848"/>
    </location>
</feature>
<dbReference type="Proteomes" id="UP001445076">
    <property type="component" value="Unassembled WGS sequence"/>
</dbReference>
<feature type="region of interest" description="Disordered" evidence="2">
    <location>
        <begin position="1105"/>
        <end position="1144"/>
    </location>
</feature>
<name>A0AAW0W551_CHEQU</name>
<feature type="non-terminal residue" evidence="3">
    <location>
        <position position="1"/>
    </location>
</feature>
<accession>A0AAW0W551</accession>
<feature type="region of interest" description="Disordered" evidence="2">
    <location>
        <begin position="1"/>
        <end position="180"/>
    </location>
</feature>
<feature type="compositionally biased region" description="Polar residues" evidence="2">
    <location>
        <begin position="869"/>
        <end position="915"/>
    </location>
</feature>
<feature type="region of interest" description="Disordered" evidence="2">
    <location>
        <begin position="1266"/>
        <end position="1357"/>
    </location>
</feature>
<organism evidence="3 4">
    <name type="scientific">Cherax quadricarinatus</name>
    <name type="common">Australian red claw crayfish</name>
    <dbReference type="NCBI Taxonomy" id="27406"/>
    <lineage>
        <taxon>Eukaryota</taxon>
        <taxon>Metazoa</taxon>
        <taxon>Ecdysozoa</taxon>
        <taxon>Arthropoda</taxon>
        <taxon>Crustacea</taxon>
        <taxon>Multicrustacea</taxon>
        <taxon>Malacostraca</taxon>
        <taxon>Eumalacostraca</taxon>
        <taxon>Eucarida</taxon>
        <taxon>Decapoda</taxon>
        <taxon>Pleocyemata</taxon>
        <taxon>Astacidea</taxon>
        <taxon>Parastacoidea</taxon>
        <taxon>Parastacidae</taxon>
        <taxon>Cherax</taxon>
    </lineage>
</organism>
<feature type="compositionally biased region" description="Basic and acidic residues" evidence="2">
    <location>
        <begin position="104"/>
        <end position="118"/>
    </location>
</feature>
<reference evidence="3 4" key="1">
    <citation type="journal article" date="2024" name="BMC Genomics">
        <title>Genome assembly of redclaw crayfish (Cherax quadricarinatus) provides insights into its immune adaptation and hypoxia tolerance.</title>
        <authorList>
            <person name="Liu Z."/>
            <person name="Zheng J."/>
            <person name="Li H."/>
            <person name="Fang K."/>
            <person name="Wang S."/>
            <person name="He J."/>
            <person name="Zhou D."/>
            <person name="Weng S."/>
            <person name="Chi M."/>
            <person name="Gu Z."/>
            <person name="He J."/>
            <person name="Li F."/>
            <person name="Wang M."/>
        </authorList>
    </citation>
    <scope>NUCLEOTIDE SEQUENCE [LARGE SCALE GENOMIC DNA]</scope>
    <source>
        <strain evidence="3">ZL_2023a</strain>
    </source>
</reference>
<feature type="compositionally biased region" description="Basic and acidic residues" evidence="2">
    <location>
        <begin position="412"/>
        <end position="424"/>
    </location>
</feature>
<evidence type="ECO:0000313" key="4">
    <source>
        <dbReference type="Proteomes" id="UP001445076"/>
    </source>
</evidence>
<evidence type="ECO:0000256" key="1">
    <source>
        <dbReference type="SAM" id="Coils"/>
    </source>
</evidence>
<feature type="compositionally biased region" description="Low complexity" evidence="2">
    <location>
        <begin position="145"/>
        <end position="168"/>
    </location>
</feature>
<feature type="region of interest" description="Disordered" evidence="2">
    <location>
        <begin position="479"/>
        <end position="508"/>
    </location>
</feature>
<feature type="region of interest" description="Disordered" evidence="2">
    <location>
        <begin position="824"/>
        <end position="924"/>
    </location>
</feature>
<keyword evidence="4" id="KW-1185">Reference proteome</keyword>
<feature type="compositionally biased region" description="Low complexity" evidence="2">
    <location>
        <begin position="850"/>
        <end position="868"/>
    </location>
</feature>
<feature type="region of interest" description="Disordered" evidence="2">
    <location>
        <begin position="304"/>
        <end position="436"/>
    </location>
</feature>
<feature type="region of interest" description="Disordered" evidence="2">
    <location>
        <begin position="532"/>
        <end position="563"/>
    </location>
</feature>
<feature type="compositionally biased region" description="Polar residues" evidence="2">
    <location>
        <begin position="1281"/>
        <end position="1304"/>
    </location>
</feature>
<keyword evidence="1" id="KW-0175">Coiled coil</keyword>
<evidence type="ECO:0000313" key="3">
    <source>
        <dbReference type="EMBL" id="KAK8724509.1"/>
    </source>
</evidence>
<comment type="caution">
    <text evidence="3">The sequence shown here is derived from an EMBL/GenBank/DDBJ whole genome shotgun (WGS) entry which is preliminary data.</text>
</comment>
<feature type="compositionally biased region" description="Low complexity" evidence="2">
    <location>
        <begin position="1107"/>
        <end position="1125"/>
    </location>
</feature>
<proteinExistence type="predicted"/>
<feature type="compositionally biased region" description="Polar residues" evidence="2">
    <location>
        <begin position="313"/>
        <end position="343"/>
    </location>
</feature>
<sequence>QGTHSARGVGTITAQGTVPHLPTTAPSAYRKKHSLTPTHPLSRGKTYVRQEDGVGLAEGKNVGGGRGCSEPSQWTHLYVNEGQRGSGSSKRGAPFARGNNNNSESHDNKLHIDQKDENQSQPQLQQRRGRAMKISVREEATKKIASLTTPTTRTRSGSRSSGGASPATLHGRTPYKSATVAPAPTKLLNKTNSLNRFGFRSSAEVKSGDSTDSVNSILSDAQTISDSNSNIFDLCDDDTENNKCTKKNSDKVSCDNSHIETPRRLESPFAKLNKSPNLNNTPKLGSGLQSGRITAFTRQLPKPQVVTVKPVNPKTQAPSLHSPKLNISSPHSPMPNTGKSLSPSVRDRVKSPSVRPVSQNSTKIQVDQTSRGKQQSPGNSQHIPRVSRDSESSTKSVTEATEADSGLGSSSESDKIHGDGETDTLRSCNVESTEDVSDAWLREKLKSQDSVKRRSGAMEVCFNGTGEFEVKRHSLEMKGSSVTDAGSPASVKPELVAEKKSKTSKEKREGTITYGMARQKFAPYSRNRFGYGYQSSSGRSGDYTTSTSNSANSPTTNVTKIPGSSGLVRSRVALIETTPSKKPQQTPVLRRTSLKKPIIRPTSLEKTPLLVMPVTEKTIELSKPVCRRLEYSECKVLKSDALRSSNSELNQGLNSKLSSSKTVAGDILIVGSVETEMQKETNIVIETENHGSYYENSYCKIANIGKDDDVPFENDTSSDITSSFSKGSQDMQETEKLMVEDTNADISQSTDAADTSNDVTDCSFSDKIEDVLEGVDFCNKHIPHTPDDVGMKAITPQSESSFEILESLSETIDLTPEFIKDDPEYSATEAESSHESKTINFETKKESDVDSAASLSGSSISLSTEGTSKPSVLQKSQQVVTTSESQTIPTELNSLSELPSKAQNSSSESVQNSPVGSPIGSPIEKKQPFYQTLSVMKSSFESKSSLESSADLQKSMSTVNVMVESGDRSTLSGMCTPTLNAGRGDLDQDFLIDDEIADQPGLMFGESAMASSFFTDDGIFDDLASPSPSHAALKSALAEMGRSRADSVDTTSSLGADDLMLDFDADEIKAGGYDEEVLSPDANEIFSEWTAMMAEMGSTISDRCVSRDGSSCGGRTSRTRVSSSSEIASPDPRRPTVLRPPRQGGVLEVEGGGVCIDRTSYHYMCQDVTALKTMLLRLRRVLQAAETINPFDANLRNSLYLSLASSDLPGGTGINGDKDSLTPSVTEISQENVDLRRQVVLLQQQLEERDRTIRLLQQQLAQSIGNQHPTCTSHDTKDSQDTVNAATQTDRSARPTLTGSSLSRAASIDDGLGPTVSSEECDRMGRGRSTLAPDQRQPRAASQPPMPFTCGPSNTET</sequence>
<feature type="compositionally biased region" description="Basic and acidic residues" evidence="2">
    <location>
        <begin position="495"/>
        <end position="508"/>
    </location>
</feature>
<evidence type="ECO:0000256" key="2">
    <source>
        <dbReference type="SAM" id="MobiDB-lite"/>
    </source>
</evidence>
<protein>
    <submittedName>
        <fullName evidence="3">Uncharacterized protein</fullName>
    </submittedName>
</protein>
<gene>
    <name evidence="3" type="ORF">OTU49_011108</name>
</gene>
<feature type="coiled-coil region" evidence="1">
    <location>
        <begin position="1225"/>
        <end position="1259"/>
    </location>
</feature>
<dbReference type="EMBL" id="JARKIK010000085">
    <property type="protein sequence ID" value="KAK8724509.1"/>
    <property type="molecule type" value="Genomic_DNA"/>
</dbReference>